<dbReference type="InterPro" id="IPR017525">
    <property type="entry name" value="SspI"/>
</dbReference>
<name>A0A0U2L282_9BACL</name>
<proteinExistence type="evidence at transcript level"/>
<keyword evidence="4" id="KW-1185">Reference proteome</keyword>
<evidence type="ECO:0000313" key="3">
    <source>
        <dbReference type="EMBL" id="ALS23778.1"/>
    </source>
</evidence>
<dbReference type="STRING" id="162209.IJ22_34170"/>
<dbReference type="EMBL" id="CP013652">
    <property type="protein sequence ID" value="ALS23778.1"/>
    <property type="molecule type" value="Genomic_DNA"/>
</dbReference>
<dbReference type="PATRIC" id="fig|162209.4.peg.3656"/>
<dbReference type="RefSeq" id="WP_054818864.1">
    <property type="nucleotide sequence ID" value="NZ_BJCS01000020.1"/>
</dbReference>
<protein>
    <recommendedName>
        <fullName evidence="2">Small, acid-soluble spore protein I</fullName>
        <shortName evidence="2">SASP I</shortName>
    </recommendedName>
</protein>
<reference evidence="3 4" key="2">
    <citation type="journal article" date="2016" name="Genome Announc.">
        <title>Complete Genome Sequences of Two Interactive Moderate Thermophiles, Paenibacillus napthalenovorans 32O-Y and Paenibacillus sp. 32O-W.</title>
        <authorList>
            <person name="Butler R.R.III."/>
            <person name="Wang J."/>
            <person name="Stark B.C."/>
            <person name="Pombert J.F."/>
        </authorList>
    </citation>
    <scope>NUCLEOTIDE SEQUENCE [LARGE SCALE GENOMIC DNA]</scope>
    <source>
        <strain evidence="3 4">32O-Y</strain>
    </source>
</reference>
<reference evidence="4" key="1">
    <citation type="submission" date="2015-12" db="EMBL/GenBank/DDBJ databases">
        <title>Complete genome sequences of two moderately thermophilic Paenibacillus species.</title>
        <authorList>
            <person name="Butler R.III."/>
            <person name="Wang J."/>
            <person name="Stark B.C."/>
            <person name="Pombert J.-F."/>
        </authorList>
    </citation>
    <scope>NUCLEOTIDE SEQUENCE [LARGE SCALE GENOMIC DNA]</scope>
    <source>
        <strain evidence="4">32O-Y</strain>
    </source>
</reference>
<dbReference type="HAMAP" id="MF_00669">
    <property type="entry name" value="SspI"/>
    <property type="match status" value="1"/>
</dbReference>
<dbReference type="Pfam" id="PF14098">
    <property type="entry name" value="SSPI"/>
    <property type="match status" value="1"/>
</dbReference>
<evidence type="ECO:0000256" key="2">
    <source>
        <dbReference type="HAMAP-Rule" id="MF_00669"/>
    </source>
</evidence>
<organism evidence="3 4">
    <name type="scientific">Paenibacillus naphthalenovorans</name>
    <dbReference type="NCBI Taxonomy" id="162209"/>
    <lineage>
        <taxon>Bacteria</taxon>
        <taxon>Bacillati</taxon>
        <taxon>Bacillota</taxon>
        <taxon>Bacilli</taxon>
        <taxon>Bacillales</taxon>
        <taxon>Paenibacillaceae</taxon>
        <taxon>Paenibacillus</taxon>
    </lineage>
</organism>
<dbReference type="KEGG" id="pnp:IJ22_34170"/>
<comment type="similarity">
    <text evidence="2">Belongs to the SspI family.</text>
</comment>
<dbReference type="AlphaFoldDB" id="A0A0U2L282"/>
<dbReference type="OrthoDB" id="2453696at2"/>
<comment type="subcellular location">
    <subcellularLocation>
        <location evidence="2">Spore core</location>
    </subcellularLocation>
</comment>
<gene>
    <name evidence="2" type="primary">sspI</name>
    <name evidence="3" type="ORF">IJ22_34170</name>
</gene>
<keyword evidence="1 2" id="KW-0749">Sporulation</keyword>
<comment type="induction">
    <text evidence="2">Expressed only in the forespore compartment of sporulating cells.</text>
</comment>
<dbReference type="Proteomes" id="UP000061660">
    <property type="component" value="Chromosome"/>
</dbReference>
<dbReference type="GO" id="GO:0030436">
    <property type="term" value="P:asexual sporulation"/>
    <property type="evidence" value="ECO:0007669"/>
    <property type="project" value="UniProtKB-UniRule"/>
</dbReference>
<sequence length="73" mass="8164">MNLSLRQAIIQRVHGKNDDDLKGVIEDSIDGEERVLPGLGVLFEMIWKNSSADEQNQMVHTLKEHLSHASPTA</sequence>
<evidence type="ECO:0000256" key="1">
    <source>
        <dbReference type="ARBA" id="ARBA00022969"/>
    </source>
</evidence>
<evidence type="ECO:0000313" key="4">
    <source>
        <dbReference type="Proteomes" id="UP000061660"/>
    </source>
</evidence>
<dbReference type="NCBIfam" id="TIGR03092">
    <property type="entry name" value="SASP_sspI"/>
    <property type="match status" value="1"/>
</dbReference>
<dbReference type="GO" id="GO:0030435">
    <property type="term" value="P:sporulation resulting in formation of a cellular spore"/>
    <property type="evidence" value="ECO:0007669"/>
    <property type="project" value="UniProtKB-KW"/>
</dbReference>
<accession>A0A0U2L282</accession>